<dbReference type="EMBL" id="BARV01026447">
    <property type="protein sequence ID" value="GAI41034.1"/>
    <property type="molecule type" value="Genomic_DNA"/>
</dbReference>
<name>X1QCP1_9ZZZZ</name>
<evidence type="ECO:0000313" key="2">
    <source>
        <dbReference type="EMBL" id="GAI41034.1"/>
    </source>
</evidence>
<evidence type="ECO:0000259" key="1">
    <source>
        <dbReference type="Pfam" id="PF20737"/>
    </source>
</evidence>
<sequence>DGLVVDNSDWDNQLYRFVNDQQKCFRISAIPYYAWSNRERSEMQVWIRTDA</sequence>
<dbReference type="AlphaFoldDB" id="X1QCP1"/>
<dbReference type="Pfam" id="PF20737">
    <property type="entry name" value="Glyco_hydro127C"/>
    <property type="match status" value="1"/>
</dbReference>
<protein>
    <recommendedName>
        <fullName evidence="1">Non-reducing end beta-L-arabinofuranosidase-like GH127 C-terminal domain-containing protein</fullName>
    </recommendedName>
</protein>
<gene>
    <name evidence="2" type="ORF">S06H3_42728</name>
</gene>
<proteinExistence type="predicted"/>
<feature type="domain" description="Non-reducing end beta-L-arabinofuranosidase-like GH127 C-terminal" evidence="1">
    <location>
        <begin position="7"/>
        <end position="48"/>
    </location>
</feature>
<accession>X1QCP1</accession>
<reference evidence="2" key="1">
    <citation type="journal article" date="2014" name="Front. Microbiol.">
        <title>High frequency of phylogenetically diverse reductive dehalogenase-homologous genes in deep subseafloor sedimentary metagenomes.</title>
        <authorList>
            <person name="Kawai M."/>
            <person name="Futagami T."/>
            <person name="Toyoda A."/>
            <person name="Takaki Y."/>
            <person name="Nishi S."/>
            <person name="Hori S."/>
            <person name="Arai W."/>
            <person name="Tsubouchi T."/>
            <person name="Morono Y."/>
            <person name="Uchiyama I."/>
            <person name="Ito T."/>
            <person name="Fujiyama A."/>
            <person name="Inagaki F."/>
            <person name="Takami H."/>
        </authorList>
    </citation>
    <scope>NUCLEOTIDE SEQUENCE</scope>
    <source>
        <strain evidence="2">Expedition CK06-06</strain>
    </source>
</reference>
<feature type="non-terminal residue" evidence="2">
    <location>
        <position position="1"/>
    </location>
</feature>
<organism evidence="2">
    <name type="scientific">marine sediment metagenome</name>
    <dbReference type="NCBI Taxonomy" id="412755"/>
    <lineage>
        <taxon>unclassified sequences</taxon>
        <taxon>metagenomes</taxon>
        <taxon>ecological metagenomes</taxon>
    </lineage>
</organism>
<dbReference type="InterPro" id="IPR049049">
    <property type="entry name" value="Beta-AFase-like_GH127_C"/>
</dbReference>
<comment type="caution">
    <text evidence="2">The sequence shown here is derived from an EMBL/GenBank/DDBJ whole genome shotgun (WGS) entry which is preliminary data.</text>
</comment>